<gene>
    <name evidence="2" type="ORF">ACFP1Z_27980</name>
</gene>
<keyword evidence="3" id="KW-1185">Reference proteome</keyword>
<dbReference type="EMBL" id="JBHSPB010000023">
    <property type="protein sequence ID" value="MFC5724012.1"/>
    <property type="molecule type" value="Genomic_DNA"/>
</dbReference>
<sequence>MTFEPEQLGQSKADLAATLKTLRKRAGLSQVRLAQRCNTSQTKVSNIESGKTTPNLVDVELILRALEAPSQLISEVTALARIANTEWQGDRSLLRRGLDKRQNELAGLEKSSTEFRYFLPTMITGLLATPDYVRASIADVPGDQSKTIAKKLERQTVLYDRSKQFRFVLTEQAVRWPLIPPDALAVQIDRLASLTHLPNVRIGVIPIGHDVKPGPLSVFTVYGDSMATVETPTGVLIFRDHRDVSAYLDEFSVHEAHAVFGEQAREFLTEWAAFCRS</sequence>
<evidence type="ECO:0000313" key="2">
    <source>
        <dbReference type="EMBL" id="MFC5724012.1"/>
    </source>
</evidence>
<dbReference type="InterPro" id="IPR010982">
    <property type="entry name" value="Lambda_DNA-bd_dom_sf"/>
</dbReference>
<dbReference type="InterPro" id="IPR001387">
    <property type="entry name" value="Cro/C1-type_HTH"/>
</dbReference>
<dbReference type="CDD" id="cd00093">
    <property type="entry name" value="HTH_XRE"/>
    <property type="match status" value="1"/>
</dbReference>
<dbReference type="Pfam" id="PF19054">
    <property type="entry name" value="DUF5753"/>
    <property type="match status" value="1"/>
</dbReference>
<accession>A0ABW0Z866</accession>
<organism evidence="2 3">
    <name type="scientific">Streptomyces gamaensis</name>
    <dbReference type="NCBI Taxonomy" id="1763542"/>
    <lineage>
        <taxon>Bacteria</taxon>
        <taxon>Bacillati</taxon>
        <taxon>Actinomycetota</taxon>
        <taxon>Actinomycetes</taxon>
        <taxon>Kitasatosporales</taxon>
        <taxon>Streptomycetaceae</taxon>
        <taxon>Streptomyces</taxon>
    </lineage>
</organism>
<evidence type="ECO:0000259" key="1">
    <source>
        <dbReference type="PROSITE" id="PS50943"/>
    </source>
</evidence>
<comment type="caution">
    <text evidence="2">The sequence shown here is derived from an EMBL/GenBank/DDBJ whole genome shotgun (WGS) entry which is preliminary data.</text>
</comment>
<evidence type="ECO:0000313" key="3">
    <source>
        <dbReference type="Proteomes" id="UP001596083"/>
    </source>
</evidence>
<dbReference type="RefSeq" id="WP_390320442.1">
    <property type="nucleotide sequence ID" value="NZ_JBHSPB010000023.1"/>
</dbReference>
<protein>
    <submittedName>
        <fullName evidence="2">Helix-turn-helix domain-containing protein</fullName>
    </submittedName>
</protein>
<name>A0ABW0Z866_9ACTN</name>
<dbReference type="PROSITE" id="PS50943">
    <property type="entry name" value="HTH_CROC1"/>
    <property type="match status" value="1"/>
</dbReference>
<dbReference type="SMART" id="SM00530">
    <property type="entry name" value="HTH_XRE"/>
    <property type="match status" value="1"/>
</dbReference>
<dbReference type="Pfam" id="PF13560">
    <property type="entry name" value="HTH_31"/>
    <property type="match status" value="1"/>
</dbReference>
<dbReference type="SUPFAM" id="SSF47413">
    <property type="entry name" value="lambda repressor-like DNA-binding domains"/>
    <property type="match status" value="1"/>
</dbReference>
<dbReference type="Gene3D" id="1.10.260.40">
    <property type="entry name" value="lambda repressor-like DNA-binding domains"/>
    <property type="match status" value="1"/>
</dbReference>
<reference evidence="3" key="1">
    <citation type="journal article" date="2019" name="Int. J. Syst. Evol. Microbiol.">
        <title>The Global Catalogue of Microorganisms (GCM) 10K type strain sequencing project: providing services to taxonomists for standard genome sequencing and annotation.</title>
        <authorList>
            <consortium name="The Broad Institute Genomics Platform"/>
            <consortium name="The Broad Institute Genome Sequencing Center for Infectious Disease"/>
            <person name="Wu L."/>
            <person name="Ma J."/>
        </authorList>
    </citation>
    <scope>NUCLEOTIDE SEQUENCE [LARGE SCALE GENOMIC DNA]</scope>
    <source>
        <strain evidence="3">CGMCC 4.7304</strain>
    </source>
</reference>
<feature type="domain" description="HTH cro/C1-type" evidence="1">
    <location>
        <begin position="19"/>
        <end position="73"/>
    </location>
</feature>
<dbReference type="InterPro" id="IPR043917">
    <property type="entry name" value="DUF5753"/>
</dbReference>
<dbReference type="Proteomes" id="UP001596083">
    <property type="component" value="Unassembled WGS sequence"/>
</dbReference>
<proteinExistence type="predicted"/>